<keyword evidence="4" id="KW-0732">Signal</keyword>
<keyword evidence="5" id="KW-0378">Hydrolase</keyword>
<feature type="compositionally biased region" description="Low complexity" evidence="10">
    <location>
        <begin position="1"/>
        <end position="22"/>
    </location>
</feature>
<keyword evidence="7" id="KW-0961">Cell wall biogenesis/degradation</keyword>
<dbReference type="GO" id="GO:0009251">
    <property type="term" value="P:glucan catabolic process"/>
    <property type="evidence" value="ECO:0007669"/>
    <property type="project" value="TreeGrafter"/>
</dbReference>
<keyword evidence="3" id="KW-0964">Secreted</keyword>
<feature type="region of interest" description="Disordered" evidence="10">
    <location>
        <begin position="1"/>
        <end position="34"/>
    </location>
</feature>
<dbReference type="GO" id="GO:0004338">
    <property type="term" value="F:glucan exo-1,3-beta-glucosidase activity"/>
    <property type="evidence" value="ECO:0007669"/>
    <property type="project" value="UniProtKB-EC"/>
</dbReference>
<dbReference type="PANTHER" id="PTHR31297:SF1">
    <property type="entry name" value="GLUCAN 1,3-BETA-GLUCOSIDASE I_II-RELATED"/>
    <property type="match status" value="1"/>
</dbReference>
<comment type="similarity">
    <text evidence="2">Belongs to the glycosyl hydrolase 5 (cellulase A) family.</text>
</comment>
<comment type="catalytic activity">
    <reaction evidence="8">
        <text>Successive hydrolysis of beta-D-glucose units from the non-reducing ends of (1-&gt;3)-beta-D-glucans, releasing alpha-glucose.</text>
        <dbReference type="EC" id="3.2.1.58"/>
    </reaction>
</comment>
<evidence type="ECO:0000256" key="5">
    <source>
        <dbReference type="ARBA" id="ARBA00022801"/>
    </source>
</evidence>
<sequence>MSNLSQGNGSSSSSGSIPGTQSRRVYGRATERQSRTLSTPSFEYGSTSLNFCDPILVRVSDLRLEPVSVLWPEAGRRCGMLWFKNAVRIPVEYWSIPINDSVKPYILGTWPYLLRALYSAGKYSIHVVLDLHGAPTSQNGYNNSGQRTDNPVWAPNSGNVTRMLDVLSAIASEVGGVVDTIELLNEVAAFLSPSWSWTDFMTYPNFQGVMMDHHDYQIFNVLELSCPQDEHISVHFHFTTSSVSRAKRQQYLLQFTCPLLPTLQSSVNSNIIFGPSRANDRRRLRIALCG</sequence>
<evidence type="ECO:0000313" key="11">
    <source>
        <dbReference type="EMBL" id="THH16259.1"/>
    </source>
</evidence>
<dbReference type="SUPFAM" id="SSF51445">
    <property type="entry name" value="(Trans)glycosidases"/>
    <property type="match status" value="1"/>
</dbReference>
<dbReference type="GO" id="GO:0009986">
    <property type="term" value="C:cell surface"/>
    <property type="evidence" value="ECO:0007669"/>
    <property type="project" value="TreeGrafter"/>
</dbReference>
<dbReference type="EC" id="3.2.1.58" evidence="9"/>
<protein>
    <recommendedName>
        <fullName evidence="9">glucan 1,3-beta-glucosidase</fullName>
        <ecNumber evidence="9">3.2.1.58</ecNumber>
    </recommendedName>
</protein>
<evidence type="ECO:0000256" key="4">
    <source>
        <dbReference type="ARBA" id="ARBA00022729"/>
    </source>
</evidence>
<evidence type="ECO:0000256" key="3">
    <source>
        <dbReference type="ARBA" id="ARBA00022525"/>
    </source>
</evidence>
<evidence type="ECO:0000256" key="7">
    <source>
        <dbReference type="ARBA" id="ARBA00023316"/>
    </source>
</evidence>
<evidence type="ECO:0000256" key="8">
    <source>
        <dbReference type="ARBA" id="ARBA00036824"/>
    </source>
</evidence>
<dbReference type="PANTHER" id="PTHR31297">
    <property type="entry name" value="GLUCAN ENDO-1,6-BETA-GLUCOSIDASE B"/>
    <property type="match status" value="1"/>
</dbReference>
<dbReference type="Proteomes" id="UP000310158">
    <property type="component" value="Unassembled WGS sequence"/>
</dbReference>
<dbReference type="InterPro" id="IPR050386">
    <property type="entry name" value="Glycosyl_hydrolase_5"/>
</dbReference>
<evidence type="ECO:0000256" key="9">
    <source>
        <dbReference type="ARBA" id="ARBA00038929"/>
    </source>
</evidence>
<evidence type="ECO:0000313" key="12">
    <source>
        <dbReference type="Proteomes" id="UP000310158"/>
    </source>
</evidence>
<reference evidence="11 12" key="1">
    <citation type="submission" date="2019-02" db="EMBL/GenBank/DDBJ databases">
        <title>Genome sequencing of the rare red list fungi Bondarzewia mesenterica.</title>
        <authorList>
            <person name="Buettner E."/>
            <person name="Kellner H."/>
        </authorList>
    </citation>
    <scope>NUCLEOTIDE SEQUENCE [LARGE SCALE GENOMIC DNA]</scope>
    <source>
        <strain evidence="11 12">DSM 108281</strain>
    </source>
</reference>
<keyword evidence="12" id="KW-1185">Reference proteome</keyword>
<dbReference type="GO" id="GO:0005576">
    <property type="term" value="C:extracellular region"/>
    <property type="evidence" value="ECO:0007669"/>
    <property type="project" value="UniProtKB-SubCell"/>
</dbReference>
<keyword evidence="6" id="KW-0326">Glycosidase</keyword>
<dbReference type="GO" id="GO:0071555">
    <property type="term" value="P:cell wall organization"/>
    <property type="evidence" value="ECO:0007669"/>
    <property type="project" value="UniProtKB-KW"/>
</dbReference>
<gene>
    <name evidence="11" type="ORF">EW146_g4349</name>
</gene>
<proteinExistence type="inferred from homology"/>
<evidence type="ECO:0000256" key="1">
    <source>
        <dbReference type="ARBA" id="ARBA00004613"/>
    </source>
</evidence>
<dbReference type="InterPro" id="IPR017853">
    <property type="entry name" value="GH"/>
</dbReference>
<dbReference type="AlphaFoldDB" id="A0A4S4LUU4"/>
<accession>A0A4S4LUU4</accession>
<evidence type="ECO:0000256" key="10">
    <source>
        <dbReference type="SAM" id="MobiDB-lite"/>
    </source>
</evidence>
<evidence type="ECO:0000256" key="2">
    <source>
        <dbReference type="ARBA" id="ARBA00005641"/>
    </source>
</evidence>
<name>A0A4S4LUU4_9AGAM</name>
<evidence type="ECO:0000256" key="6">
    <source>
        <dbReference type="ARBA" id="ARBA00023295"/>
    </source>
</evidence>
<dbReference type="Gene3D" id="3.20.20.80">
    <property type="entry name" value="Glycosidases"/>
    <property type="match status" value="1"/>
</dbReference>
<dbReference type="OrthoDB" id="62120at2759"/>
<dbReference type="EMBL" id="SGPL01000166">
    <property type="protein sequence ID" value="THH16259.1"/>
    <property type="molecule type" value="Genomic_DNA"/>
</dbReference>
<comment type="caution">
    <text evidence="11">The sequence shown here is derived from an EMBL/GenBank/DDBJ whole genome shotgun (WGS) entry which is preliminary data.</text>
</comment>
<comment type="subcellular location">
    <subcellularLocation>
        <location evidence="1">Secreted</location>
    </subcellularLocation>
</comment>
<organism evidence="11 12">
    <name type="scientific">Bondarzewia mesenterica</name>
    <dbReference type="NCBI Taxonomy" id="1095465"/>
    <lineage>
        <taxon>Eukaryota</taxon>
        <taxon>Fungi</taxon>
        <taxon>Dikarya</taxon>
        <taxon>Basidiomycota</taxon>
        <taxon>Agaricomycotina</taxon>
        <taxon>Agaricomycetes</taxon>
        <taxon>Russulales</taxon>
        <taxon>Bondarzewiaceae</taxon>
        <taxon>Bondarzewia</taxon>
    </lineage>
</organism>